<comment type="subcellular location">
    <subcellularLocation>
        <location evidence="2">Cell membrane</location>
    </subcellularLocation>
</comment>
<dbReference type="Proteomes" id="UP000319263">
    <property type="component" value="Chromosome"/>
</dbReference>
<accession>A0A516PWM2</accession>
<protein>
    <recommendedName>
        <fullName evidence="3">histidine kinase</fullName>
        <ecNumber evidence="3">2.7.13.3</ecNumber>
    </recommendedName>
</protein>
<dbReference type="KEGG" id="mik:FOE78_06400"/>
<evidence type="ECO:0000256" key="8">
    <source>
        <dbReference type="SAM" id="MobiDB-lite"/>
    </source>
</evidence>
<proteinExistence type="predicted"/>
<dbReference type="InterPro" id="IPR005467">
    <property type="entry name" value="His_kinase_dom"/>
</dbReference>
<feature type="transmembrane region" description="Helical" evidence="9">
    <location>
        <begin position="293"/>
        <end position="309"/>
    </location>
</feature>
<keyword evidence="7" id="KW-0902">Two-component regulatory system</keyword>
<dbReference type="InterPro" id="IPR001610">
    <property type="entry name" value="PAC"/>
</dbReference>
<dbReference type="InterPro" id="IPR035965">
    <property type="entry name" value="PAS-like_dom_sf"/>
</dbReference>
<evidence type="ECO:0000259" key="10">
    <source>
        <dbReference type="PROSITE" id="PS50109"/>
    </source>
</evidence>
<dbReference type="SMART" id="SM00091">
    <property type="entry name" value="PAS"/>
    <property type="match status" value="1"/>
</dbReference>
<evidence type="ECO:0000313" key="13">
    <source>
        <dbReference type="EMBL" id="QDP95587.1"/>
    </source>
</evidence>
<reference evidence="13 14" key="1">
    <citation type="submission" date="2019-07" db="EMBL/GenBank/DDBJ databases">
        <title>Microlunatus dokdonensis sp. nov. isolated from the rhizospheric soil of the wild plant Elymus tsukushiensis.</title>
        <authorList>
            <person name="Ghim S.-Y."/>
            <person name="Hwang Y.-J."/>
            <person name="Son J.-S."/>
            <person name="Shin J.-H."/>
        </authorList>
    </citation>
    <scope>NUCLEOTIDE SEQUENCE [LARGE SCALE GENOMIC DNA]</scope>
    <source>
        <strain evidence="13 14">KUDC0627</strain>
    </source>
</reference>
<feature type="transmembrane region" description="Helical" evidence="9">
    <location>
        <begin position="34"/>
        <end position="57"/>
    </location>
</feature>
<evidence type="ECO:0000256" key="9">
    <source>
        <dbReference type="SAM" id="Phobius"/>
    </source>
</evidence>
<feature type="transmembrane region" description="Helical" evidence="9">
    <location>
        <begin position="97"/>
        <end position="119"/>
    </location>
</feature>
<dbReference type="SMART" id="SM00086">
    <property type="entry name" value="PAC"/>
    <property type="match status" value="1"/>
</dbReference>
<name>A0A516PWM2_9ACTN</name>
<dbReference type="NCBIfam" id="TIGR00229">
    <property type="entry name" value="sensory_box"/>
    <property type="match status" value="1"/>
</dbReference>
<gene>
    <name evidence="13" type="ORF">FOE78_06400</name>
</gene>
<comment type="catalytic activity">
    <reaction evidence="1">
        <text>ATP + protein L-histidine = ADP + protein N-phospho-L-histidine.</text>
        <dbReference type="EC" id="2.7.13.3"/>
    </reaction>
</comment>
<dbReference type="InterPro" id="IPR003661">
    <property type="entry name" value="HisK_dim/P_dom"/>
</dbReference>
<organism evidence="13 14">
    <name type="scientific">Microlunatus elymi</name>
    <dbReference type="NCBI Taxonomy" id="2596828"/>
    <lineage>
        <taxon>Bacteria</taxon>
        <taxon>Bacillati</taxon>
        <taxon>Actinomycetota</taxon>
        <taxon>Actinomycetes</taxon>
        <taxon>Propionibacteriales</taxon>
        <taxon>Propionibacteriaceae</taxon>
        <taxon>Microlunatus</taxon>
    </lineage>
</organism>
<feature type="transmembrane region" description="Helical" evidence="9">
    <location>
        <begin position="63"/>
        <end position="85"/>
    </location>
</feature>
<dbReference type="CDD" id="cd00082">
    <property type="entry name" value="HisKA"/>
    <property type="match status" value="1"/>
</dbReference>
<evidence type="ECO:0000256" key="7">
    <source>
        <dbReference type="ARBA" id="ARBA00023012"/>
    </source>
</evidence>
<dbReference type="AlphaFoldDB" id="A0A516PWM2"/>
<dbReference type="InterPro" id="IPR050736">
    <property type="entry name" value="Sensor_HK_Regulatory"/>
</dbReference>
<evidence type="ECO:0000259" key="12">
    <source>
        <dbReference type="PROSITE" id="PS50113"/>
    </source>
</evidence>
<keyword evidence="14" id="KW-1185">Reference proteome</keyword>
<dbReference type="FunFam" id="1.10.287.130:FF:000001">
    <property type="entry name" value="Two-component sensor histidine kinase"/>
    <property type="match status" value="1"/>
</dbReference>
<dbReference type="Pfam" id="PF13426">
    <property type="entry name" value="PAS_9"/>
    <property type="match status" value="1"/>
</dbReference>
<dbReference type="InterPro" id="IPR036890">
    <property type="entry name" value="HATPase_C_sf"/>
</dbReference>
<feature type="transmembrane region" description="Helical" evidence="9">
    <location>
        <begin position="196"/>
        <end position="215"/>
    </location>
</feature>
<sequence length="808" mass="85931">MMSAAKQRNGGAVPGRRSSARSSLSRAVQRYPNVFIGLAITFVALCTAALLEILGLVGHSSLVWVNGVAQVAGSLALAIAAGIAAWRGPDRRQRRAWVLLSIAGVFATFGNCWIAVTMLLGRPVLSSLGDLGYVIGGIFAIVGMAAFPAAKQRGTELFRMILDGVVIAGSVLLTVTVLALPSVLAEGQNPFTRIDSLAVMATDTILATVAALLLIRGNRSDRPVLALLALGFVIWAGTDLARWVLIEHGVDFFNSPAPLLWPLGYACLALAARVPRRTRQPADASPARQASPIADTILTFGVLLIAAASNAPSASAMVSPWIGGLWLILVIAVVVRQVILIVDNERLRGSLERRVSARTRELESVTRQSELMLNSVGDGIYGVDSEGKITTANPSAARALGYRIEDLIGRNAHDLFHAPQLDGTAYDYEHCYIAEAIESGATNSEEDIYVCADGRQIPVEVTASPLDSQTSFPGAVIVFRDITQRREVDRMKREFVSVVSHELRTPLTAIRGSLGLLADQRLGNLGPQAQRMINIALNSTERLGRLVNDILDIDRMESGSMPMDFRDHDAVELLEVAASQLRPIAAAAQVQVIIEPSSGTVNVDADRIVQTLVNLISNAIKYSPTGDAVQVGAGPVGDRVDLGPVDLAAVGGGTGDHGRGGHGPGEAGLGDHGSAEHVPVDHGAVDHEGADRDMIVFWVADRGRGIPADKLEQIFERFEQVDSSDRREMGGSGLGLSISRSIVERHGGRIWAESPNGDGAIFRFILPAARPDEDESDFDRSADHSSGRSAEEIDATAVREPASEDLAG</sequence>
<dbReference type="EC" id="2.7.13.3" evidence="3"/>
<dbReference type="EMBL" id="CP041692">
    <property type="protein sequence ID" value="QDP95587.1"/>
    <property type="molecule type" value="Genomic_DNA"/>
</dbReference>
<dbReference type="InterPro" id="IPR004358">
    <property type="entry name" value="Sig_transdc_His_kin-like_C"/>
</dbReference>
<dbReference type="SMART" id="SM00388">
    <property type="entry name" value="HisKA"/>
    <property type="match status" value="1"/>
</dbReference>
<dbReference type="InterPro" id="IPR000014">
    <property type="entry name" value="PAS"/>
</dbReference>
<feature type="transmembrane region" description="Helical" evidence="9">
    <location>
        <begin position="161"/>
        <end position="184"/>
    </location>
</feature>
<evidence type="ECO:0000256" key="3">
    <source>
        <dbReference type="ARBA" id="ARBA00012438"/>
    </source>
</evidence>
<dbReference type="OrthoDB" id="9757990at2"/>
<dbReference type="Pfam" id="PF02518">
    <property type="entry name" value="HATPase_c"/>
    <property type="match status" value="1"/>
</dbReference>
<keyword evidence="5" id="KW-0808">Transferase</keyword>
<dbReference type="InterPro" id="IPR036097">
    <property type="entry name" value="HisK_dim/P_sf"/>
</dbReference>
<keyword evidence="4" id="KW-0597">Phosphoprotein</keyword>
<dbReference type="Gene3D" id="3.30.565.10">
    <property type="entry name" value="Histidine kinase-like ATPase, C-terminal domain"/>
    <property type="match status" value="1"/>
</dbReference>
<dbReference type="PROSITE" id="PS50112">
    <property type="entry name" value="PAS"/>
    <property type="match status" value="1"/>
</dbReference>
<feature type="transmembrane region" description="Helical" evidence="9">
    <location>
        <begin position="321"/>
        <end position="342"/>
    </location>
</feature>
<dbReference type="Gene3D" id="3.30.450.20">
    <property type="entry name" value="PAS domain"/>
    <property type="match status" value="1"/>
</dbReference>
<dbReference type="InterPro" id="IPR003594">
    <property type="entry name" value="HATPase_dom"/>
</dbReference>
<dbReference type="PANTHER" id="PTHR43711:SF1">
    <property type="entry name" value="HISTIDINE KINASE 1"/>
    <property type="match status" value="1"/>
</dbReference>
<evidence type="ECO:0000256" key="5">
    <source>
        <dbReference type="ARBA" id="ARBA00022679"/>
    </source>
</evidence>
<evidence type="ECO:0000256" key="1">
    <source>
        <dbReference type="ARBA" id="ARBA00000085"/>
    </source>
</evidence>
<evidence type="ECO:0000256" key="6">
    <source>
        <dbReference type="ARBA" id="ARBA00022777"/>
    </source>
</evidence>
<feature type="domain" description="PAC" evidence="12">
    <location>
        <begin position="442"/>
        <end position="494"/>
    </location>
</feature>
<dbReference type="GO" id="GO:0005886">
    <property type="term" value="C:plasma membrane"/>
    <property type="evidence" value="ECO:0007669"/>
    <property type="project" value="UniProtKB-SubCell"/>
</dbReference>
<dbReference type="Pfam" id="PF00512">
    <property type="entry name" value="HisKA"/>
    <property type="match status" value="1"/>
</dbReference>
<dbReference type="SUPFAM" id="SSF55874">
    <property type="entry name" value="ATPase domain of HSP90 chaperone/DNA topoisomerase II/histidine kinase"/>
    <property type="match status" value="1"/>
</dbReference>
<evidence type="ECO:0000256" key="4">
    <source>
        <dbReference type="ARBA" id="ARBA00022553"/>
    </source>
</evidence>
<evidence type="ECO:0000256" key="2">
    <source>
        <dbReference type="ARBA" id="ARBA00004236"/>
    </source>
</evidence>
<keyword evidence="6" id="KW-0418">Kinase</keyword>
<evidence type="ECO:0000259" key="11">
    <source>
        <dbReference type="PROSITE" id="PS50112"/>
    </source>
</evidence>
<dbReference type="SMART" id="SM00387">
    <property type="entry name" value="HATPase_c"/>
    <property type="match status" value="1"/>
</dbReference>
<feature type="compositionally biased region" description="Basic and acidic residues" evidence="8">
    <location>
        <begin position="778"/>
        <end position="791"/>
    </location>
</feature>
<dbReference type="Gene3D" id="1.10.287.130">
    <property type="match status" value="1"/>
</dbReference>
<dbReference type="GO" id="GO:0000155">
    <property type="term" value="F:phosphorelay sensor kinase activity"/>
    <property type="evidence" value="ECO:0007669"/>
    <property type="project" value="InterPro"/>
</dbReference>
<dbReference type="CDD" id="cd00130">
    <property type="entry name" value="PAS"/>
    <property type="match status" value="1"/>
</dbReference>
<dbReference type="SUPFAM" id="SSF55785">
    <property type="entry name" value="PYP-like sensor domain (PAS domain)"/>
    <property type="match status" value="1"/>
</dbReference>
<dbReference type="InterPro" id="IPR000700">
    <property type="entry name" value="PAS-assoc_C"/>
</dbReference>
<feature type="domain" description="PAS" evidence="11">
    <location>
        <begin position="365"/>
        <end position="417"/>
    </location>
</feature>
<keyword evidence="9" id="KW-1133">Transmembrane helix</keyword>
<dbReference type="PROSITE" id="PS50109">
    <property type="entry name" value="HIS_KIN"/>
    <property type="match status" value="1"/>
</dbReference>
<feature type="region of interest" description="Disordered" evidence="8">
    <location>
        <begin position="772"/>
        <end position="808"/>
    </location>
</feature>
<dbReference type="PANTHER" id="PTHR43711">
    <property type="entry name" value="TWO-COMPONENT HISTIDINE KINASE"/>
    <property type="match status" value="1"/>
</dbReference>
<dbReference type="PRINTS" id="PR00344">
    <property type="entry name" value="BCTRLSENSOR"/>
</dbReference>
<feature type="domain" description="Histidine kinase" evidence="10">
    <location>
        <begin position="498"/>
        <end position="770"/>
    </location>
</feature>
<feature type="transmembrane region" description="Helical" evidence="9">
    <location>
        <begin position="131"/>
        <end position="149"/>
    </location>
</feature>
<evidence type="ECO:0000313" key="14">
    <source>
        <dbReference type="Proteomes" id="UP000319263"/>
    </source>
</evidence>
<keyword evidence="9" id="KW-0472">Membrane</keyword>
<dbReference type="SUPFAM" id="SSF47384">
    <property type="entry name" value="Homodimeric domain of signal transducing histidine kinase"/>
    <property type="match status" value="1"/>
</dbReference>
<dbReference type="PROSITE" id="PS50113">
    <property type="entry name" value="PAC"/>
    <property type="match status" value="1"/>
</dbReference>
<feature type="transmembrane region" description="Helical" evidence="9">
    <location>
        <begin position="224"/>
        <end position="246"/>
    </location>
</feature>
<keyword evidence="9" id="KW-0812">Transmembrane</keyword>